<reference evidence="3" key="1">
    <citation type="submission" date="2022-08" db="EMBL/GenBank/DDBJ databases">
        <authorList>
            <person name="Li F."/>
        </authorList>
    </citation>
    <scope>NUCLEOTIDE SEQUENCE</scope>
    <source>
        <strain evidence="3">MQZ15Z-1</strain>
    </source>
</reference>
<evidence type="ECO:0000256" key="1">
    <source>
        <dbReference type="SAM" id="MobiDB-lite"/>
    </source>
</evidence>
<gene>
    <name evidence="3" type="ORF">NVS89_00145</name>
</gene>
<keyword evidence="2" id="KW-0472">Membrane</keyword>
<accession>A0A9X2PAT5</accession>
<dbReference type="RefSeq" id="WP_258730417.1">
    <property type="nucleotide sequence ID" value="NZ_JANTHZ010000001.1"/>
</dbReference>
<keyword evidence="2" id="KW-1133">Transmembrane helix</keyword>
<dbReference type="AlphaFoldDB" id="A0A9X2PAT5"/>
<feature type="region of interest" description="Disordered" evidence="1">
    <location>
        <begin position="57"/>
        <end position="81"/>
    </location>
</feature>
<evidence type="ECO:0000313" key="3">
    <source>
        <dbReference type="EMBL" id="MCS0493486.1"/>
    </source>
</evidence>
<dbReference type="Proteomes" id="UP001151088">
    <property type="component" value="Unassembled WGS sequence"/>
</dbReference>
<sequence length="81" mass="8425">MAPWIVVLLGSLFIAAAIARARRRSDPGAWVGIAALIGLTLWLAGLAREHLVEGPAPAPAITTLDPPPALRDHPSPFGNDG</sequence>
<evidence type="ECO:0000313" key="4">
    <source>
        <dbReference type="Proteomes" id="UP001151088"/>
    </source>
</evidence>
<organism evidence="3 4">
    <name type="scientific">Ancylobacter mangrovi</name>
    <dbReference type="NCBI Taxonomy" id="2972472"/>
    <lineage>
        <taxon>Bacteria</taxon>
        <taxon>Pseudomonadati</taxon>
        <taxon>Pseudomonadota</taxon>
        <taxon>Alphaproteobacteria</taxon>
        <taxon>Hyphomicrobiales</taxon>
        <taxon>Xanthobacteraceae</taxon>
        <taxon>Ancylobacter</taxon>
    </lineage>
</organism>
<name>A0A9X2PAT5_9HYPH</name>
<keyword evidence="2" id="KW-0812">Transmembrane</keyword>
<comment type="caution">
    <text evidence="3">The sequence shown here is derived from an EMBL/GenBank/DDBJ whole genome shotgun (WGS) entry which is preliminary data.</text>
</comment>
<proteinExistence type="predicted"/>
<evidence type="ECO:0000256" key="2">
    <source>
        <dbReference type="SAM" id="Phobius"/>
    </source>
</evidence>
<dbReference type="EMBL" id="JANTHZ010000001">
    <property type="protein sequence ID" value="MCS0493486.1"/>
    <property type="molecule type" value="Genomic_DNA"/>
</dbReference>
<feature type="transmembrane region" description="Helical" evidence="2">
    <location>
        <begin position="29"/>
        <end position="47"/>
    </location>
</feature>
<protein>
    <submittedName>
        <fullName evidence="3">Uncharacterized protein</fullName>
    </submittedName>
</protein>
<keyword evidence="4" id="KW-1185">Reference proteome</keyword>